<dbReference type="Pfam" id="PF08241">
    <property type="entry name" value="Methyltransf_11"/>
    <property type="match status" value="1"/>
</dbReference>
<gene>
    <name evidence="2" type="ORF">FHR33_006317</name>
</gene>
<dbReference type="SUPFAM" id="SSF53335">
    <property type="entry name" value="S-adenosyl-L-methionine-dependent methyltransferases"/>
    <property type="match status" value="1"/>
</dbReference>
<feature type="domain" description="Methyltransferase type 11" evidence="1">
    <location>
        <begin position="46"/>
        <end position="127"/>
    </location>
</feature>
<dbReference type="Gene3D" id="3.40.50.150">
    <property type="entry name" value="Vaccinia Virus protein VP39"/>
    <property type="match status" value="1"/>
</dbReference>
<keyword evidence="2" id="KW-0489">Methyltransferase</keyword>
<organism evidence="2 3">
    <name type="scientific">Nonomuraea dietziae</name>
    <dbReference type="NCBI Taxonomy" id="65515"/>
    <lineage>
        <taxon>Bacteria</taxon>
        <taxon>Bacillati</taxon>
        <taxon>Actinomycetota</taxon>
        <taxon>Actinomycetes</taxon>
        <taxon>Streptosporangiales</taxon>
        <taxon>Streptosporangiaceae</taxon>
        <taxon>Nonomuraea</taxon>
    </lineage>
</organism>
<name>A0A7W5VM47_9ACTN</name>
<dbReference type="Proteomes" id="UP000579945">
    <property type="component" value="Unassembled WGS sequence"/>
</dbReference>
<evidence type="ECO:0000313" key="3">
    <source>
        <dbReference type="Proteomes" id="UP000579945"/>
    </source>
</evidence>
<dbReference type="InterPro" id="IPR013216">
    <property type="entry name" value="Methyltransf_11"/>
</dbReference>
<dbReference type="GO" id="GO:0032259">
    <property type="term" value="P:methylation"/>
    <property type="evidence" value="ECO:0007669"/>
    <property type="project" value="UniProtKB-KW"/>
</dbReference>
<dbReference type="EMBL" id="JACIBV010000001">
    <property type="protein sequence ID" value="MBB3730457.1"/>
    <property type="molecule type" value="Genomic_DNA"/>
</dbReference>
<sequence length="224" mass="24307">MSTPRDYDTDPGRFRVGAGLTARHLTGGTSLHALLAERLRHVPHVLDIGCADGALRAELPQVVGVDAALTLLREHPAPRLMGEATALPFADGSFGAAVAVNMLYHLPDPLEALREARRVLAPGGMFVAATPSRADSPELAEVWWPSRTTFDAEEAPELVAAVFERVEVERWDAPLITLPDAAAVRDYLVTRFVPRERAESASRQVSTPITLTKRGAMVWGFRGL</sequence>
<dbReference type="GO" id="GO:0008757">
    <property type="term" value="F:S-adenosylmethionine-dependent methyltransferase activity"/>
    <property type="evidence" value="ECO:0007669"/>
    <property type="project" value="InterPro"/>
</dbReference>
<dbReference type="AlphaFoldDB" id="A0A7W5VM47"/>
<dbReference type="RefSeq" id="WP_183655171.1">
    <property type="nucleotide sequence ID" value="NZ_BAAAXX010000160.1"/>
</dbReference>
<dbReference type="InterPro" id="IPR029063">
    <property type="entry name" value="SAM-dependent_MTases_sf"/>
</dbReference>
<dbReference type="CDD" id="cd02440">
    <property type="entry name" value="AdoMet_MTases"/>
    <property type="match status" value="1"/>
</dbReference>
<keyword evidence="2" id="KW-0808">Transferase</keyword>
<reference evidence="2 3" key="1">
    <citation type="submission" date="2020-08" db="EMBL/GenBank/DDBJ databases">
        <title>Sequencing the genomes of 1000 actinobacteria strains.</title>
        <authorList>
            <person name="Klenk H.-P."/>
        </authorList>
    </citation>
    <scope>NUCLEOTIDE SEQUENCE [LARGE SCALE GENOMIC DNA]</scope>
    <source>
        <strain evidence="2 3">DSM 44320</strain>
    </source>
</reference>
<dbReference type="GeneID" id="95392603"/>
<protein>
    <submittedName>
        <fullName evidence="2">SAM-dependent methyltransferase</fullName>
    </submittedName>
</protein>
<dbReference type="PANTHER" id="PTHR43591">
    <property type="entry name" value="METHYLTRANSFERASE"/>
    <property type="match status" value="1"/>
</dbReference>
<dbReference type="PANTHER" id="PTHR43591:SF24">
    <property type="entry name" value="2-METHOXY-6-POLYPRENYL-1,4-BENZOQUINOL METHYLASE, MITOCHONDRIAL"/>
    <property type="match status" value="1"/>
</dbReference>
<proteinExistence type="predicted"/>
<comment type="caution">
    <text evidence="2">The sequence shown here is derived from an EMBL/GenBank/DDBJ whole genome shotgun (WGS) entry which is preliminary data.</text>
</comment>
<accession>A0A7W5VM47</accession>
<evidence type="ECO:0000313" key="2">
    <source>
        <dbReference type="EMBL" id="MBB3730457.1"/>
    </source>
</evidence>
<keyword evidence="3" id="KW-1185">Reference proteome</keyword>
<evidence type="ECO:0000259" key="1">
    <source>
        <dbReference type="Pfam" id="PF08241"/>
    </source>
</evidence>